<dbReference type="HOGENOM" id="CLU_1200203_0_0_1"/>
<name>W3X355_PESFW</name>
<dbReference type="RefSeq" id="XP_007834740.1">
    <property type="nucleotide sequence ID" value="XM_007836549.1"/>
</dbReference>
<evidence type="ECO:0000256" key="1">
    <source>
        <dbReference type="SAM" id="MobiDB-lite"/>
    </source>
</evidence>
<dbReference type="AlphaFoldDB" id="W3X355"/>
<gene>
    <name evidence="2" type="ORF">PFICI_07968</name>
</gene>
<evidence type="ECO:0000313" key="2">
    <source>
        <dbReference type="EMBL" id="ETS80439.1"/>
    </source>
</evidence>
<dbReference type="InParanoid" id="W3X355"/>
<keyword evidence="3" id="KW-1185">Reference proteome</keyword>
<evidence type="ECO:0000313" key="3">
    <source>
        <dbReference type="Proteomes" id="UP000030651"/>
    </source>
</evidence>
<dbReference type="EMBL" id="KI912113">
    <property type="protein sequence ID" value="ETS80439.1"/>
    <property type="molecule type" value="Genomic_DNA"/>
</dbReference>
<reference evidence="3" key="1">
    <citation type="journal article" date="2015" name="BMC Genomics">
        <title>Genomic and transcriptomic analysis of the endophytic fungus Pestalotiopsis fici reveals its lifestyle and high potential for synthesis of natural products.</title>
        <authorList>
            <person name="Wang X."/>
            <person name="Zhang X."/>
            <person name="Liu L."/>
            <person name="Xiang M."/>
            <person name="Wang W."/>
            <person name="Sun X."/>
            <person name="Che Y."/>
            <person name="Guo L."/>
            <person name="Liu G."/>
            <person name="Guo L."/>
            <person name="Wang C."/>
            <person name="Yin W.B."/>
            <person name="Stadler M."/>
            <person name="Zhang X."/>
            <person name="Liu X."/>
        </authorList>
    </citation>
    <scope>NUCLEOTIDE SEQUENCE [LARGE SCALE GENOMIC DNA]</scope>
    <source>
        <strain evidence="3">W106-1 / CGMCC3.15140</strain>
    </source>
</reference>
<protein>
    <submittedName>
        <fullName evidence="2">Uncharacterized protein</fullName>
    </submittedName>
</protein>
<feature type="region of interest" description="Disordered" evidence="1">
    <location>
        <begin position="205"/>
        <end position="231"/>
    </location>
</feature>
<proteinExistence type="predicted"/>
<dbReference type="Proteomes" id="UP000030651">
    <property type="component" value="Unassembled WGS sequence"/>
</dbReference>
<dbReference type="GeneID" id="19272981"/>
<dbReference type="KEGG" id="pfy:PFICI_07968"/>
<dbReference type="OrthoDB" id="4691307at2759"/>
<dbReference type="STRING" id="1229662.W3X355"/>
<organism evidence="2 3">
    <name type="scientific">Pestalotiopsis fici (strain W106-1 / CGMCC3.15140)</name>
    <dbReference type="NCBI Taxonomy" id="1229662"/>
    <lineage>
        <taxon>Eukaryota</taxon>
        <taxon>Fungi</taxon>
        <taxon>Dikarya</taxon>
        <taxon>Ascomycota</taxon>
        <taxon>Pezizomycotina</taxon>
        <taxon>Sordariomycetes</taxon>
        <taxon>Xylariomycetidae</taxon>
        <taxon>Amphisphaeriales</taxon>
        <taxon>Sporocadaceae</taxon>
        <taxon>Pestalotiopsis</taxon>
    </lineage>
</organism>
<sequence>MAPLATNVAVPLQRAIWSRTQYATCKLTPLNKALADALYRANYITWLTESGAHRPDASLLAQFSPEELRAMHIAHTTSRHKRQLWMGLRYRDDAWKRDNGWWLEKEVPVAKTILGKSQRQKTAPLVWSAAEVARLVRGEALGEDMWRKGLSEGQGVFLKIEDPDDRGPAHRFGKVEVLESREAAERGVGGSVVCRVWPFRKRVVDEETTSQDKFEEEEQALAEEAMTQQTR</sequence>
<accession>W3X355</accession>